<evidence type="ECO:0008006" key="15">
    <source>
        <dbReference type="Google" id="ProtNLM"/>
    </source>
</evidence>
<dbReference type="InterPro" id="IPR046373">
    <property type="entry name" value="Acyl-CoA_Oxase/DH_mid-dom_sf"/>
</dbReference>
<evidence type="ECO:0000256" key="1">
    <source>
        <dbReference type="ARBA" id="ARBA00001974"/>
    </source>
</evidence>
<dbReference type="InterPro" id="IPR009075">
    <property type="entry name" value="AcylCo_DH/oxidase_C"/>
</dbReference>
<dbReference type="AlphaFoldDB" id="A0A067P4G0"/>
<dbReference type="Gene3D" id="2.40.110.10">
    <property type="entry name" value="Butyryl-CoA Dehydrogenase, subunit A, domain 2"/>
    <property type="match status" value="1"/>
</dbReference>
<dbReference type="Gene3D" id="1.20.140.10">
    <property type="entry name" value="Butyryl-CoA Dehydrogenase, subunit A, domain 3"/>
    <property type="match status" value="1"/>
</dbReference>
<evidence type="ECO:0000256" key="9">
    <source>
        <dbReference type="RuleBase" id="RU362125"/>
    </source>
</evidence>
<dbReference type="OrthoDB" id="435240at2759"/>
<accession>A0A067P4G0</accession>
<comment type="cofactor">
    <cofactor evidence="1 9">
        <name>FAD</name>
        <dbReference type="ChEBI" id="CHEBI:57692"/>
    </cofactor>
</comment>
<dbReference type="PANTHER" id="PTHR42807:SF1">
    <property type="entry name" value="GLUTARYL-COA DEHYDROGENASE, MITOCHONDRIAL"/>
    <property type="match status" value="1"/>
</dbReference>
<evidence type="ECO:0000256" key="7">
    <source>
        <dbReference type="ARBA" id="ARBA00023002"/>
    </source>
</evidence>
<dbReference type="Proteomes" id="UP000027265">
    <property type="component" value="Unassembled WGS sequence"/>
</dbReference>
<feature type="domain" description="Acyl-CoA oxidase/dehydrogenase middle" evidence="11">
    <location>
        <begin position="97"/>
        <end position="189"/>
    </location>
</feature>
<dbReference type="GO" id="GO:0050660">
    <property type="term" value="F:flavin adenine dinucleotide binding"/>
    <property type="evidence" value="ECO:0007669"/>
    <property type="project" value="InterPro"/>
</dbReference>
<dbReference type="InterPro" id="IPR036250">
    <property type="entry name" value="AcylCo_DH-like_C"/>
</dbReference>
<evidence type="ECO:0000259" key="10">
    <source>
        <dbReference type="Pfam" id="PF00441"/>
    </source>
</evidence>
<sequence>MPRVLEAYRNETLDTSILCEMGSLGLLGPIIKSYGCVGVSYVVYGLVVREIECVDSGYRATASVQSYLVMYPIAEFGSEAQKERWLLGLAKGQIVGCFGLTEPNHGSDPAGMETTAEEAPGGGGFVISKSKTRISNALDLFVIWARCKWDGKVRVFLLEKGTPGLSAPPIKNKLALRASLMGSIFMDGVKVPYEVMLPGAKGLGGLFLCLNNARFDILWVIMGALKDCISHVLAYGLEHKQFRRLLPSFQLVQKKLVDVQMEVVLGLLASLQVGQLKDAGAVAPKMISMVKRNNCGKALQHSRIILDVLGGNACSDEYHVGRHVANLQVTNTYEGVYFCGLLVV</sequence>
<dbReference type="EMBL" id="KL197774">
    <property type="protein sequence ID" value="KDQ49798.1"/>
    <property type="molecule type" value="Genomic_DNA"/>
</dbReference>
<dbReference type="Pfam" id="PF00441">
    <property type="entry name" value="Acyl-CoA_dh_1"/>
    <property type="match status" value="1"/>
</dbReference>
<dbReference type="HOGENOM" id="CLU_018204_8_0_1"/>
<keyword evidence="14" id="KW-1185">Reference proteome</keyword>
<dbReference type="Pfam" id="PF02771">
    <property type="entry name" value="Acyl-CoA_dh_N"/>
    <property type="match status" value="1"/>
</dbReference>
<keyword evidence="6" id="KW-0809">Transit peptide</keyword>
<evidence type="ECO:0000256" key="8">
    <source>
        <dbReference type="ARBA" id="ARBA00023128"/>
    </source>
</evidence>
<reference evidence="14" key="1">
    <citation type="journal article" date="2014" name="Proc. Natl. Acad. Sci. U.S.A.">
        <title>Extensive sampling of basidiomycete genomes demonstrates inadequacy of the white-rot/brown-rot paradigm for wood decay fungi.</title>
        <authorList>
            <person name="Riley R."/>
            <person name="Salamov A.A."/>
            <person name="Brown D.W."/>
            <person name="Nagy L.G."/>
            <person name="Floudas D."/>
            <person name="Held B.W."/>
            <person name="Levasseur A."/>
            <person name="Lombard V."/>
            <person name="Morin E."/>
            <person name="Otillar R."/>
            <person name="Lindquist E.A."/>
            <person name="Sun H."/>
            <person name="LaButti K.M."/>
            <person name="Schmutz J."/>
            <person name="Jabbour D."/>
            <person name="Luo H."/>
            <person name="Baker S.E."/>
            <person name="Pisabarro A.G."/>
            <person name="Walton J.D."/>
            <person name="Blanchette R.A."/>
            <person name="Henrissat B."/>
            <person name="Martin F."/>
            <person name="Cullen D."/>
            <person name="Hibbett D.S."/>
            <person name="Grigoriev I.V."/>
        </authorList>
    </citation>
    <scope>NUCLEOTIDE SEQUENCE [LARGE SCALE GENOMIC DNA]</scope>
    <source>
        <strain evidence="14">MUCL 33604</strain>
    </source>
</reference>
<evidence type="ECO:0000256" key="2">
    <source>
        <dbReference type="ARBA" id="ARBA00004305"/>
    </source>
</evidence>
<dbReference type="GO" id="GO:0033539">
    <property type="term" value="P:fatty acid beta-oxidation using acyl-CoA dehydrogenase"/>
    <property type="evidence" value="ECO:0007669"/>
    <property type="project" value="TreeGrafter"/>
</dbReference>
<dbReference type="GO" id="GO:0046949">
    <property type="term" value="P:fatty-acyl-CoA biosynthetic process"/>
    <property type="evidence" value="ECO:0007669"/>
    <property type="project" value="TreeGrafter"/>
</dbReference>
<dbReference type="STRING" id="933084.A0A067P4G0"/>
<protein>
    <recommendedName>
        <fullName evidence="15">Acyl-CoA dehydrogenase/oxidase C-terminal domain-containing protein</fullName>
    </recommendedName>
</protein>
<keyword evidence="8" id="KW-0496">Mitochondrion</keyword>
<proteinExistence type="inferred from homology"/>
<evidence type="ECO:0000313" key="14">
    <source>
        <dbReference type="Proteomes" id="UP000027265"/>
    </source>
</evidence>
<keyword evidence="4 9" id="KW-0285">Flavoprotein</keyword>
<dbReference type="PANTHER" id="PTHR42807">
    <property type="entry name" value="GLUTARYL-COA DEHYDROGENASE, MITOCHONDRIAL"/>
    <property type="match status" value="1"/>
</dbReference>
<dbReference type="SUPFAM" id="SSF47203">
    <property type="entry name" value="Acyl-CoA dehydrogenase C-terminal domain-like"/>
    <property type="match status" value="1"/>
</dbReference>
<dbReference type="SUPFAM" id="SSF56645">
    <property type="entry name" value="Acyl-CoA dehydrogenase NM domain-like"/>
    <property type="match status" value="1"/>
</dbReference>
<evidence type="ECO:0000256" key="6">
    <source>
        <dbReference type="ARBA" id="ARBA00022946"/>
    </source>
</evidence>
<dbReference type="GO" id="GO:0004361">
    <property type="term" value="F:glutaryl-CoA dehydrogenase activity"/>
    <property type="evidence" value="ECO:0007669"/>
    <property type="project" value="TreeGrafter"/>
</dbReference>
<dbReference type="InterPro" id="IPR009100">
    <property type="entry name" value="AcylCoA_DH/oxidase_NM_dom_sf"/>
</dbReference>
<dbReference type="Pfam" id="PF02770">
    <property type="entry name" value="Acyl-CoA_dh_M"/>
    <property type="match status" value="1"/>
</dbReference>
<gene>
    <name evidence="13" type="ORF">JAAARDRAFT_186722</name>
</gene>
<evidence type="ECO:0000256" key="5">
    <source>
        <dbReference type="ARBA" id="ARBA00022827"/>
    </source>
</evidence>
<feature type="domain" description="Acyl-CoA dehydrogenase/oxidase N-terminal" evidence="12">
    <location>
        <begin position="2"/>
        <end position="93"/>
    </location>
</feature>
<feature type="domain" description="Acyl-CoA dehydrogenase/oxidase C-terminal" evidence="10">
    <location>
        <begin position="209"/>
        <end position="335"/>
    </location>
</feature>
<dbReference type="InterPro" id="IPR006091">
    <property type="entry name" value="Acyl-CoA_Oxase/DH_mid-dom"/>
</dbReference>
<dbReference type="GO" id="GO:0000062">
    <property type="term" value="F:fatty-acyl-CoA binding"/>
    <property type="evidence" value="ECO:0007669"/>
    <property type="project" value="TreeGrafter"/>
</dbReference>
<evidence type="ECO:0000259" key="11">
    <source>
        <dbReference type="Pfam" id="PF02770"/>
    </source>
</evidence>
<keyword evidence="7 9" id="KW-0560">Oxidoreductase</keyword>
<evidence type="ECO:0000259" key="12">
    <source>
        <dbReference type="Pfam" id="PF02771"/>
    </source>
</evidence>
<name>A0A067P4G0_9AGAM</name>
<dbReference type="Gene3D" id="1.10.540.10">
    <property type="entry name" value="Acyl-CoA dehydrogenase/oxidase, N-terminal domain"/>
    <property type="match status" value="1"/>
</dbReference>
<dbReference type="InterPro" id="IPR013786">
    <property type="entry name" value="AcylCoA_DH/ox_N"/>
</dbReference>
<organism evidence="13 14">
    <name type="scientific">Jaapia argillacea MUCL 33604</name>
    <dbReference type="NCBI Taxonomy" id="933084"/>
    <lineage>
        <taxon>Eukaryota</taxon>
        <taxon>Fungi</taxon>
        <taxon>Dikarya</taxon>
        <taxon>Basidiomycota</taxon>
        <taxon>Agaricomycotina</taxon>
        <taxon>Agaricomycetes</taxon>
        <taxon>Agaricomycetidae</taxon>
        <taxon>Jaapiales</taxon>
        <taxon>Jaapiaceae</taxon>
        <taxon>Jaapia</taxon>
    </lineage>
</organism>
<evidence type="ECO:0000256" key="4">
    <source>
        <dbReference type="ARBA" id="ARBA00022630"/>
    </source>
</evidence>
<dbReference type="GO" id="GO:0005743">
    <property type="term" value="C:mitochondrial inner membrane"/>
    <property type="evidence" value="ECO:0007669"/>
    <property type="project" value="TreeGrafter"/>
</dbReference>
<evidence type="ECO:0000256" key="3">
    <source>
        <dbReference type="ARBA" id="ARBA00009347"/>
    </source>
</evidence>
<keyword evidence="5 9" id="KW-0274">FAD</keyword>
<dbReference type="InParanoid" id="A0A067P4G0"/>
<comment type="similarity">
    <text evidence="3 9">Belongs to the acyl-CoA dehydrogenase family.</text>
</comment>
<dbReference type="InterPro" id="IPR052033">
    <property type="entry name" value="Glutaryl-CoA_DH_mitochondrial"/>
</dbReference>
<dbReference type="InterPro" id="IPR037069">
    <property type="entry name" value="AcylCoA_DH/ox_N_sf"/>
</dbReference>
<evidence type="ECO:0000313" key="13">
    <source>
        <dbReference type="EMBL" id="KDQ49798.1"/>
    </source>
</evidence>
<dbReference type="GO" id="GO:0005759">
    <property type="term" value="C:mitochondrial matrix"/>
    <property type="evidence" value="ECO:0007669"/>
    <property type="project" value="UniProtKB-SubCell"/>
</dbReference>
<comment type="subcellular location">
    <subcellularLocation>
        <location evidence="2">Mitochondrion matrix</location>
    </subcellularLocation>
</comment>